<dbReference type="GO" id="GO:0005634">
    <property type="term" value="C:nucleus"/>
    <property type="evidence" value="ECO:0007669"/>
    <property type="project" value="UniProtKB-ARBA"/>
</dbReference>
<feature type="region of interest" description="Disordered" evidence="8">
    <location>
        <begin position="127"/>
        <end position="146"/>
    </location>
</feature>
<evidence type="ECO:0000256" key="3">
    <source>
        <dbReference type="ARBA" id="ARBA00022722"/>
    </source>
</evidence>
<evidence type="ECO:0000256" key="1">
    <source>
        <dbReference type="ARBA" id="ARBA00022679"/>
    </source>
</evidence>
<dbReference type="GO" id="GO:0003723">
    <property type="term" value="F:RNA binding"/>
    <property type="evidence" value="ECO:0007669"/>
    <property type="project" value="UniProtKB-KW"/>
</dbReference>
<dbReference type="EMBL" id="JH687856">
    <property type="protein sequence ID" value="EJD36662.1"/>
    <property type="molecule type" value="Genomic_DNA"/>
</dbReference>
<dbReference type="eggNOG" id="KOG0017">
    <property type="taxonomic scope" value="Eukaryota"/>
</dbReference>
<dbReference type="AlphaFoldDB" id="J0D9T5"/>
<evidence type="ECO:0000256" key="8">
    <source>
        <dbReference type="SAM" id="MobiDB-lite"/>
    </source>
</evidence>
<dbReference type="CDD" id="cd09274">
    <property type="entry name" value="RNase_HI_RT_Ty3"/>
    <property type="match status" value="1"/>
</dbReference>
<keyword evidence="3" id="KW-0540">Nuclease</keyword>
<keyword evidence="1" id="KW-0808">Transferase</keyword>
<keyword evidence="4" id="KW-0255">Endonuclease</keyword>
<dbReference type="GO" id="GO:0016787">
    <property type="term" value="F:hydrolase activity"/>
    <property type="evidence" value="ECO:0007669"/>
    <property type="project" value="UniProtKB-KW"/>
</dbReference>
<dbReference type="GO" id="GO:0004519">
    <property type="term" value="F:endonuclease activity"/>
    <property type="evidence" value="ECO:0007669"/>
    <property type="project" value="UniProtKB-KW"/>
</dbReference>
<dbReference type="InterPro" id="IPR001584">
    <property type="entry name" value="Integrase_cat-core"/>
</dbReference>
<dbReference type="Gene3D" id="3.30.420.10">
    <property type="entry name" value="Ribonuclease H-like superfamily/Ribonuclease H"/>
    <property type="match status" value="1"/>
</dbReference>
<evidence type="ECO:0000256" key="2">
    <source>
        <dbReference type="ARBA" id="ARBA00022695"/>
    </source>
</evidence>
<dbReference type="InterPro" id="IPR050951">
    <property type="entry name" value="Retrovirus_Pol_polyprotein"/>
</dbReference>
<feature type="region of interest" description="Disordered" evidence="8">
    <location>
        <begin position="158"/>
        <end position="240"/>
    </location>
</feature>
<evidence type="ECO:0000313" key="10">
    <source>
        <dbReference type="EMBL" id="EJD36662.1"/>
    </source>
</evidence>
<evidence type="ECO:0000256" key="7">
    <source>
        <dbReference type="ARBA" id="ARBA00022918"/>
    </source>
</evidence>
<feature type="non-terminal residue" evidence="10">
    <location>
        <position position="1"/>
    </location>
</feature>
<feature type="domain" description="Integrase catalytic" evidence="9">
    <location>
        <begin position="349"/>
        <end position="512"/>
    </location>
</feature>
<dbReference type="PANTHER" id="PTHR37984:SF5">
    <property type="entry name" value="PROTEIN NYNRIN-LIKE"/>
    <property type="match status" value="1"/>
</dbReference>
<gene>
    <name evidence="10" type="ORF">AURDEDRAFT_36803</name>
</gene>
<dbReference type="GO" id="GO:0015074">
    <property type="term" value="P:DNA integration"/>
    <property type="evidence" value="ECO:0007669"/>
    <property type="project" value="InterPro"/>
</dbReference>
<feature type="compositionally biased region" description="Acidic residues" evidence="8">
    <location>
        <begin position="203"/>
        <end position="221"/>
    </location>
</feature>
<protein>
    <recommendedName>
        <fullName evidence="9">Integrase catalytic domain-containing protein</fullName>
    </recommendedName>
</protein>
<evidence type="ECO:0000256" key="5">
    <source>
        <dbReference type="ARBA" id="ARBA00022801"/>
    </source>
</evidence>
<dbReference type="InterPro" id="IPR036397">
    <property type="entry name" value="RNaseH_sf"/>
</dbReference>
<evidence type="ECO:0000256" key="6">
    <source>
        <dbReference type="ARBA" id="ARBA00022884"/>
    </source>
</evidence>
<keyword evidence="2" id="KW-0548">Nucleotidyltransferase</keyword>
<feature type="compositionally biased region" description="Acidic residues" evidence="8">
    <location>
        <begin position="127"/>
        <end position="141"/>
    </location>
</feature>
<evidence type="ECO:0000313" key="11">
    <source>
        <dbReference type="Proteomes" id="UP000006514"/>
    </source>
</evidence>
<sequence length="602" mass="67739">GSGYISQGEDLSTARVITFWSGKFNSAQQNYPVHERELLAIVESLKRFRPQLHGVKFRICTDHKSLIHFMSQKNLSQRQMRWLYVMNEFDFTVEYIPGETNVLADGLSRIYSDDQPGTVRATSEIICDDSDSSESDGDTESESVPLSAPVFVGRAVLLTNDDEHNAPRRSARVRGEMAPPVPEIRLRRPNRPQQPSAAPETAIETEETVLGPDETEGESDIDSQRNSTLVSDEEPETEGGTIGKVVSAMSPSLNGDERIYMKSGPTERRLLCIPDISVKGKRLRPELIDQAHSILAHLGAHKTLLYLRQDVWWKRMVDDVRVFVESCHVCRTTKDNTQKPMGLLQTLPVPVRPWQVIGIDFIGPLPVSQARHGRYDRICTIIDHFTSMVHLVPARTTYTAPDMAELLFHSVYKLHGLPEAIVSDHDVLFTSPFWTRLHELTGVELRMSTAYHPQTDGATERANRTVGQMVRQCISDTQKDWAAKLPAIEFALNSSTSATTGFSPFFMNYGHHPNALTWQRVSTYPGVERFAETMREALFTAHDAIISARVAQTTQANKHRQAATFKTGDQVYLSTKNLKIPKGLKRKLIRKYIGPFEISETV</sequence>
<accession>J0D9T5</accession>
<dbReference type="OMA" id="RICTIID"/>
<dbReference type="Pfam" id="PF17921">
    <property type="entry name" value="Integrase_H2C2"/>
    <property type="match status" value="1"/>
</dbReference>
<dbReference type="SUPFAM" id="SSF53098">
    <property type="entry name" value="Ribonuclease H-like"/>
    <property type="match status" value="1"/>
</dbReference>
<keyword evidence="5" id="KW-0378">Hydrolase</keyword>
<keyword evidence="11" id="KW-1185">Reference proteome</keyword>
<evidence type="ECO:0000256" key="4">
    <source>
        <dbReference type="ARBA" id="ARBA00022759"/>
    </source>
</evidence>
<dbReference type="InterPro" id="IPR012337">
    <property type="entry name" value="RNaseH-like_sf"/>
</dbReference>
<dbReference type="GO" id="GO:0003964">
    <property type="term" value="F:RNA-directed DNA polymerase activity"/>
    <property type="evidence" value="ECO:0007669"/>
    <property type="project" value="UniProtKB-KW"/>
</dbReference>
<keyword evidence="7" id="KW-0695">RNA-directed DNA polymerase</keyword>
<dbReference type="OrthoDB" id="3227343at2759"/>
<dbReference type="PROSITE" id="PS50994">
    <property type="entry name" value="INTEGRASE"/>
    <property type="match status" value="1"/>
</dbReference>
<dbReference type="InterPro" id="IPR043502">
    <property type="entry name" value="DNA/RNA_pol_sf"/>
</dbReference>
<dbReference type="Pfam" id="PF17917">
    <property type="entry name" value="RT_RNaseH"/>
    <property type="match status" value="1"/>
</dbReference>
<keyword evidence="6" id="KW-0694">RNA-binding</keyword>
<proteinExistence type="predicted"/>
<dbReference type="KEGG" id="adl:AURDEDRAFT_36803"/>
<organism evidence="10 11">
    <name type="scientific">Auricularia subglabra (strain TFB-10046 / SS5)</name>
    <name type="common">White-rot fungus</name>
    <name type="synonym">Auricularia delicata (strain TFB10046)</name>
    <dbReference type="NCBI Taxonomy" id="717982"/>
    <lineage>
        <taxon>Eukaryota</taxon>
        <taxon>Fungi</taxon>
        <taxon>Dikarya</taxon>
        <taxon>Basidiomycota</taxon>
        <taxon>Agaricomycotina</taxon>
        <taxon>Agaricomycetes</taxon>
        <taxon>Auriculariales</taxon>
        <taxon>Auriculariaceae</taxon>
        <taxon>Auricularia</taxon>
    </lineage>
</organism>
<dbReference type="PANTHER" id="PTHR37984">
    <property type="entry name" value="PROTEIN CBG26694"/>
    <property type="match status" value="1"/>
</dbReference>
<dbReference type="SUPFAM" id="SSF56672">
    <property type="entry name" value="DNA/RNA polymerases"/>
    <property type="match status" value="1"/>
</dbReference>
<dbReference type="InterPro" id="IPR041588">
    <property type="entry name" value="Integrase_H2C2"/>
</dbReference>
<evidence type="ECO:0000259" key="9">
    <source>
        <dbReference type="PROSITE" id="PS50994"/>
    </source>
</evidence>
<dbReference type="InParanoid" id="J0D9T5"/>
<dbReference type="InterPro" id="IPR041373">
    <property type="entry name" value="RT_RNaseH"/>
</dbReference>
<dbReference type="Gene3D" id="1.10.340.70">
    <property type="match status" value="1"/>
</dbReference>
<name>J0D9T5_AURST</name>
<reference evidence="11" key="1">
    <citation type="journal article" date="2012" name="Science">
        <title>The Paleozoic origin of enzymatic lignin decomposition reconstructed from 31 fungal genomes.</title>
        <authorList>
            <person name="Floudas D."/>
            <person name="Binder M."/>
            <person name="Riley R."/>
            <person name="Barry K."/>
            <person name="Blanchette R.A."/>
            <person name="Henrissat B."/>
            <person name="Martinez A.T."/>
            <person name="Otillar R."/>
            <person name="Spatafora J.W."/>
            <person name="Yadav J.S."/>
            <person name="Aerts A."/>
            <person name="Benoit I."/>
            <person name="Boyd A."/>
            <person name="Carlson A."/>
            <person name="Copeland A."/>
            <person name="Coutinho P.M."/>
            <person name="de Vries R.P."/>
            <person name="Ferreira P."/>
            <person name="Findley K."/>
            <person name="Foster B."/>
            <person name="Gaskell J."/>
            <person name="Glotzer D."/>
            <person name="Gorecki P."/>
            <person name="Heitman J."/>
            <person name="Hesse C."/>
            <person name="Hori C."/>
            <person name="Igarashi K."/>
            <person name="Jurgens J.A."/>
            <person name="Kallen N."/>
            <person name="Kersten P."/>
            <person name="Kohler A."/>
            <person name="Kuees U."/>
            <person name="Kumar T.K.A."/>
            <person name="Kuo A."/>
            <person name="LaButti K."/>
            <person name="Larrondo L.F."/>
            <person name="Lindquist E."/>
            <person name="Ling A."/>
            <person name="Lombard V."/>
            <person name="Lucas S."/>
            <person name="Lundell T."/>
            <person name="Martin R."/>
            <person name="McLaughlin D.J."/>
            <person name="Morgenstern I."/>
            <person name="Morin E."/>
            <person name="Murat C."/>
            <person name="Nagy L.G."/>
            <person name="Nolan M."/>
            <person name="Ohm R.A."/>
            <person name="Patyshakuliyeva A."/>
            <person name="Rokas A."/>
            <person name="Ruiz-Duenas F.J."/>
            <person name="Sabat G."/>
            <person name="Salamov A."/>
            <person name="Samejima M."/>
            <person name="Schmutz J."/>
            <person name="Slot J.C."/>
            <person name="St John F."/>
            <person name="Stenlid J."/>
            <person name="Sun H."/>
            <person name="Sun S."/>
            <person name="Syed K."/>
            <person name="Tsang A."/>
            <person name="Wiebenga A."/>
            <person name="Young D."/>
            <person name="Pisabarro A."/>
            <person name="Eastwood D.C."/>
            <person name="Martin F."/>
            <person name="Cullen D."/>
            <person name="Grigoriev I.V."/>
            <person name="Hibbett D.S."/>
        </authorList>
    </citation>
    <scope>NUCLEOTIDE SEQUENCE [LARGE SCALE GENOMIC DNA]</scope>
    <source>
        <strain evidence="11">TFB10046</strain>
    </source>
</reference>
<feature type="non-terminal residue" evidence="10">
    <location>
        <position position="602"/>
    </location>
</feature>
<dbReference type="Proteomes" id="UP000006514">
    <property type="component" value="Unassembled WGS sequence"/>
</dbReference>